<dbReference type="EMBL" id="MZMV01000033">
    <property type="protein sequence ID" value="OWV04711.1"/>
    <property type="molecule type" value="Genomic_DNA"/>
</dbReference>
<dbReference type="Proteomes" id="UP000197174">
    <property type="component" value="Unassembled WGS sequence"/>
</dbReference>
<reference evidence="1 2" key="1">
    <citation type="submission" date="2017-03" db="EMBL/GenBank/DDBJ databases">
        <title>Whole genome sequence of Micromonospora wenchangensis, isolated from mangrove soil.</title>
        <authorList>
            <person name="Yang H."/>
        </authorList>
    </citation>
    <scope>NUCLEOTIDE SEQUENCE [LARGE SCALE GENOMIC DNA]</scope>
    <source>
        <strain evidence="1 2">CCTCC AA 2012002</strain>
    </source>
</reference>
<organism evidence="1 2">
    <name type="scientific">Micromonospora wenchangensis</name>
    <dbReference type="NCBI Taxonomy" id="1185415"/>
    <lineage>
        <taxon>Bacteria</taxon>
        <taxon>Bacillati</taxon>
        <taxon>Actinomycetota</taxon>
        <taxon>Actinomycetes</taxon>
        <taxon>Micromonosporales</taxon>
        <taxon>Micromonosporaceae</taxon>
        <taxon>Micromonospora</taxon>
    </lineage>
</organism>
<evidence type="ECO:0000313" key="2">
    <source>
        <dbReference type="Proteomes" id="UP000197174"/>
    </source>
</evidence>
<protein>
    <submittedName>
        <fullName evidence="1">Uncharacterized protein</fullName>
    </submittedName>
</protein>
<proteinExistence type="predicted"/>
<accession>A0A246RJ11</accession>
<name>A0A246RJ11_9ACTN</name>
<keyword evidence="2" id="KW-1185">Reference proteome</keyword>
<dbReference type="OrthoDB" id="8781389at2"/>
<evidence type="ECO:0000313" key="1">
    <source>
        <dbReference type="EMBL" id="OWV04711.1"/>
    </source>
</evidence>
<comment type="caution">
    <text evidence="1">The sequence shown here is derived from an EMBL/GenBank/DDBJ whole genome shotgun (WGS) entry which is preliminary data.</text>
</comment>
<sequence>MADLDTLVHQVWSPEVRPLAEEALRCYNAGAFRASIAATWAAITADIITKVARLADEGDTLVADFHKKITDAQEKGLTSEGVRAMQSIERELLAKAVEFELIDSVDCRELERIQQDRNLCVHPSLRAHGGAYTPLPEVARGHLAVAMTILLASPPTQASRALKEFCDHICDPFFQPALPHIQVTYFDRVRAAGRRSNVQVAAKAALLETDPAGKMPPPEHADRMAIALEAFAGRDRDLVRQTFAGLSERFQRIDGLIQRRVLIRLCDTDYFWEAVNPALAGRLESLAVPPAPFSSAGPLPTDYAYSLAIVRSPYVRERMPKVEKSVAELPMHHKMQIIAIHPDRYFVPMTIQFLHDAGSWVMGGQTGQLFVQHATFLTMETLKAGLTEWAENHECRTANPMPELAVRLYQLTAHLGPERNRLFRDFVTVVQAHEEPGSFYTYPALIAALDAAA</sequence>
<dbReference type="RefSeq" id="WP_088645357.1">
    <property type="nucleotide sequence ID" value="NZ_MZMV01000033.1"/>
</dbReference>
<dbReference type="AlphaFoldDB" id="A0A246RJ11"/>
<gene>
    <name evidence="1" type="ORF">B5D80_19660</name>
</gene>